<comment type="subunit">
    <text evidence="4">Interacts with translational regulator CsrA and flagellin(s).</text>
</comment>
<organism evidence="5 6">
    <name type="scientific">Falsibacillus albus</name>
    <dbReference type="NCBI Taxonomy" id="2478915"/>
    <lineage>
        <taxon>Bacteria</taxon>
        <taxon>Bacillati</taxon>
        <taxon>Bacillota</taxon>
        <taxon>Bacilli</taxon>
        <taxon>Bacillales</taxon>
        <taxon>Bacillaceae</taxon>
        <taxon>Falsibacillus</taxon>
    </lineage>
</organism>
<comment type="function">
    <text evidence="4">Acts as an anti-CsrA protein, binds CsrA and prevents it from repressing translation of its target genes, one of which is flagellin. Binds to flagellin and participates in the assembly of the flagellum.</text>
</comment>
<keyword evidence="2 4" id="KW-1005">Bacterial flagellum biogenesis</keyword>
<dbReference type="Proteomes" id="UP000276770">
    <property type="component" value="Unassembled WGS sequence"/>
</dbReference>
<keyword evidence="1 4" id="KW-0963">Cytoplasm</keyword>
<keyword evidence="3 4" id="KW-0810">Translation regulation</keyword>
<dbReference type="AlphaFoldDB" id="A0A3L7K3D8"/>
<dbReference type="InterPro" id="IPR024046">
    <property type="entry name" value="Flagellar_assmbl_FliW_dom_sf"/>
</dbReference>
<dbReference type="RefSeq" id="WP_121679810.1">
    <property type="nucleotide sequence ID" value="NZ_RCVZ01000003.1"/>
</dbReference>
<dbReference type="GO" id="GO:0006417">
    <property type="term" value="P:regulation of translation"/>
    <property type="evidence" value="ECO:0007669"/>
    <property type="project" value="UniProtKB-KW"/>
</dbReference>
<dbReference type="EMBL" id="RCVZ01000003">
    <property type="protein sequence ID" value="RLQ96789.1"/>
    <property type="molecule type" value="Genomic_DNA"/>
</dbReference>
<dbReference type="HAMAP" id="MF_01185">
    <property type="entry name" value="FliW"/>
    <property type="match status" value="1"/>
</dbReference>
<comment type="similarity">
    <text evidence="4">Belongs to the FliW family.</text>
</comment>
<reference evidence="5 6" key="1">
    <citation type="submission" date="2018-10" db="EMBL/GenBank/DDBJ databases">
        <title>Falsibacillus sp. genome draft.</title>
        <authorList>
            <person name="Shi S."/>
        </authorList>
    </citation>
    <scope>NUCLEOTIDE SEQUENCE [LARGE SCALE GENOMIC DNA]</scope>
    <source>
        <strain evidence="5 6">GY 10110</strain>
    </source>
</reference>
<sequence>MKINTKYHGVMEIAQEEVWYFVNGIPGFLNEKKFILLPLEDNPLFQILQSTETTDLAFVLTNPFYFEKDYDFKVDPGTLDQISLKNEKDVAVMVIVTVKDPFEKSTANLQAPIIFNLANQQAKQMILTQTEYNTKQYIFKKLPASKG</sequence>
<accession>A0A3L7K3D8</accession>
<dbReference type="PANTHER" id="PTHR39190:SF1">
    <property type="entry name" value="FLAGELLAR ASSEMBLY FACTOR FLIW"/>
    <property type="match status" value="1"/>
</dbReference>
<gene>
    <name evidence="4" type="primary">fliW</name>
    <name evidence="5" type="ORF">D9X91_06730</name>
</gene>
<dbReference type="NCBIfam" id="NF009793">
    <property type="entry name" value="PRK13285.1-1"/>
    <property type="match status" value="1"/>
</dbReference>
<dbReference type="InterPro" id="IPR003775">
    <property type="entry name" value="Flagellar_assembly_factor_FliW"/>
</dbReference>
<keyword evidence="5" id="KW-0282">Flagellum</keyword>
<keyword evidence="5" id="KW-0969">Cilium</keyword>
<comment type="subcellular location">
    <subcellularLocation>
        <location evidence="4">Cytoplasm</location>
    </subcellularLocation>
</comment>
<keyword evidence="4" id="KW-0143">Chaperone</keyword>
<name>A0A3L7K3D8_9BACI</name>
<proteinExistence type="inferred from homology"/>
<dbReference type="GO" id="GO:0044780">
    <property type="term" value="P:bacterial-type flagellum assembly"/>
    <property type="evidence" value="ECO:0007669"/>
    <property type="project" value="UniProtKB-UniRule"/>
</dbReference>
<evidence type="ECO:0000256" key="4">
    <source>
        <dbReference type="HAMAP-Rule" id="MF_01185"/>
    </source>
</evidence>
<dbReference type="GO" id="GO:0005737">
    <property type="term" value="C:cytoplasm"/>
    <property type="evidence" value="ECO:0007669"/>
    <property type="project" value="UniProtKB-SubCell"/>
</dbReference>
<protein>
    <recommendedName>
        <fullName evidence="4">Flagellar assembly factor FliW</fullName>
    </recommendedName>
</protein>
<dbReference type="OrthoDB" id="9801235at2"/>
<keyword evidence="5" id="KW-0966">Cell projection</keyword>
<evidence type="ECO:0000256" key="1">
    <source>
        <dbReference type="ARBA" id="ARBA00022490"/>
    </source>
</evidence>
<keyword evidence="6" id="KW-1185">Reference proteome</keyword>
<dbReference type="SUPFAM" id="SSF141457">
    <property type="entry name" value="BH3618-like"/>
    <property type="match status" value="1"/>
</dbReference>
<comment type="caution">
    <text evidence="5">The sequence shown here is derived from an EMBL/GenBank/DDBJ whole genome shotgun (WGS) entry which is preliminary data.</text>
</comment>
<evidence type="ECO:0000256" key="2">
    <source>
        <dbReference type="ARBA" id="ARBA00022795"/>
    </source>
</evidence>
<dbReference type="PANTHER" id="PTHR39190">
    <property type="entry name" value="FLAGELLAR ASSEMBLY FACTOR FLIW"/>
    <property type="match status" value="1"/>
</dbReference>
<evidence type="ECO:0000313" key="5">
    <source>
        <dbReference type="EMBL" id="RLQ96789.1"/>
    </source>
</evidence>
<dbReference type="Pfam" id="PF02623">
    <property type="entry name" value="FliW"/>
    <property type="match status" value="1"/>
</dbReference>
<dbReference type="Gene3D" id="2.30.290.10">
    <property type="entry name" value="BH3618-like"/>
    <property type="match status" value="1"/>
</dbReference>
<evidence type="ECO:0000256" key="3">
    <source>
        <dbReference type="ARBA" id="ARBA00022845"/>
    </source>
</evidence>
<evidence type="ECO:0000313" key="6">
    <source>
        <dbReference type="Proteomes" id="UP000276770"/>
    </source>
</evidence>